<dbReference type="EMBL" id="PYYB01000001">
    <property type="protein sequence ID" value="PTL59841.1"/>
    <property type="molecule type" value="Genomic_DNA"/>
</dbReference>
<evidence type="ECO:0000313" key="4">
    <source>
        <dbReference type="Proteomes" id="UP000240739"/>
    </source>
</evidence>
<dbReference type="AlphaFoldDB" id="A0A2T4UKU3"/>
<dbReference type="RefSeq" id="WP_107568485.1">
    <property type="nucleotide sequence ID" value="NZ_PYYB01000001.1"/>
</dbReference>
<feature type="compositionally biased region" description="Pro residues" evidence="1">
    <location>
        <begin position="367"/>
        <end position="377"/>
    </location>
</feature>
<evidence type="ECO:0000313" key="3">
    <source>
        <dbReference type="EMBL" id="PTL59841.1"/>
    </source>
</evidence>
<organism evidence="3 4">
    <name type="scientific">Paraconexibacter algicola</name>
    <dbReference type="NCBI Taxonomy" id="2133960"/>
    <lineage>
        <taxon>Bacteria</taxon>
        <taxon>Bacillati</taxon>
        <taxon>Actinomycetota</taxon>
        <taxon>Thermoleophilia</taxon>
        <taxon>Solirubrobacterales</taxon>
        <taxon>Paraconexibacteraceae</taxon>
        <taxon>Paraconexibacter</taxon>
    </lineage>
</organism>
<protein>
    <recommendedName>
        <fullName evidence="5">Exo-alpha-sialidase</fullName>
    </recommendedName>
</protein>
<keyword evidence="2" id="KW-0732">Signal</keyword>
<feature type="signal peptide" evidence="2">
    <location>
        <begin position="1"/>
        <end position="24"/>
    </location>
</feature>
<evidence type="ECO:0000256" key="2">
    <source>
        <dbReference type="SAM" id="SignalP"/>
    </source>
</evidence>
<dbReference type="InterPro" id="IPR036278">
    <property type="entry name" value="Sialidase_sf"/>
</dbReference>
<dbReference type="OrthoDB" id="5958808at2"/>
<keyword evidence="4" id="KW-1185">Reference proteome</keyword>
<evidence type="ECO:0008006" key="5">
    <source>
        <dbReference type="Google" id="ProtNLM"/>
    </source>
</evidence>
<comment type="caution">
    <text evidence="3">The sequence shown here is derived from an EMBL/GenBank/DDBJ whole genome shotgun (WGS) entry which is preliminary data.</text>
</comment>
<feature type="chain" id="PRO_5015750447" description="Exo-alpha-sialidase" evidence="2">
    <location>
        <begin position="25"/>
        <end position="501"/>
    </location>
</feature>
<sequence length="501" mass="51524">MHRMRTTVSLVTAATLLAAAPATAGTPFTLGTTTNGNDKFSVAMNDADGTAYVAWQTSATQVAFCRLPRGARACAATATIGAPSDVEQPWLLRNAGSGELTLVDTRYVAGNVRIWRSVDDGATWTGPTAVSDANPGTDARRPLRLDGGFVLTPSTNSGRRMDRWALDGSEAATDTSAMLGDGGVPFLVYDLAVARAGAPGLVAVANNLDNAYFWTLPDQAGADLVGNWVGPTLLGAGEKDTDVVSGGGQTYAFSRTGGTVRVRKLAGGSFGAPVATVPFTGSLSRSDASEDGGDSVRAGALGGAVYAMVSSDGGATYALRVVAAESGTFPDVGIDDSGQGLVVYKGEGNLLRAADLTPAVPATTPTPVIPSPTPTPTTPTFVPGGPSGLPSSASGSSNGGSFTVSGPRTCVPRGGRFTATLTVRKQKRKGNLFVKVTKVDFSIDGRILRTDRKAPFRQTLTATATAAKGSTITMRARAFIKVRKTKKVPKKSVSLKIRICS</sequence>
<dbReference type="Proteomes" id="UP000240739">
    <property type="component" value="Unassembled WGS sequence"/>
</dbReference>
<proteinExistence type="predicted"/>
<reference evidence="3 4" key="1">
    <citation type="submission" date="2018-03" db="EMBL/GenBank/DDBJ databases">
        <title>Aquarubrobacter algicola gen. nov., sp. nov., a novel actinobacterium isolated from shallow eutrophic lake during the end of cyanobacterial harmful algal blooms.</title>
        <authorList>
            <person name="Chun S.J."/>
        </authorList>
    </citation>
    <scope>NUCLEOTIDE SEQUENCE [LARGE SCALE GENOMIC DNA]</scope>
    <source>
        <strain evidence="3 4">Seoho-28</strain>
    </source>
</reference>
<name>A0A2T4UKU3_9ACTN</name>
<accession>A0A2T4UKU3</accession>
<feature type="region of interest" description="Disordered" evidence="1">
    <location>
        <begin position="364"/>
        <end position="409"/>
    </location>
</feature>
<gene>
    <name evidence="3" type="ORF">C7Y72_09350</name>
</gene>
<dbReference type="SUPFAM" id="SSF50939">
    <property type="entry name" value="Sialidases"/>
    <property type="match status" value="1"/>
</dbReference>
<feature type="compositionally biased region" description="Low complexity" evidence="1">
    <location>
        <begin position="378"/>
        <end position="401"/>
    </location>
</feature>
<evidence type="ECO:0000256" key="1">
    <source>
        <dbReference type="SAM" id="MobiDB-lite"/>
    </source>
</evidence>
<dbReference type="Gene3D" id="2.120.10.10">
    <property type="match status" value="1"/>
</dbReference>